<dbReference type="Proteomes" id="UP000663814">
    <property type="component" value="Unassembled WGS sequence"/>
</dbReference>
<keyword evidence="5" id="KW-1185">Reference proteome</keyword>
<dbReference type="Pfam" id="PF08541">
    <property type="entry name" value="ACP_syn_III_C"/>
    <property type="match status" value="1"/>
</dbReference>
<dbReference type="SUPFAM" id="SSF53901">
    <property type="entry name" value="Thiolase-like"/>
    <property type="match status" value="1"/>
</dbReference>
<proteinExistence type="predicted"/>
<comment type="caution">
    <text evidence="4">The sequence shown here is derived from an EMBL/GenBank/DDBJ whole genome shotgun (WGS) entry which is preliminary data.</text>
</comment>
<evidence type="ECO:0000256" key="1">
    <source>
        <dbReference type="ARBA" id="ARBA00022679"/>
    </source>
</evidence>
<dbReference type="PANTHER" id="PTHR34069">
    <property type="entry name" value="3-OXOACYL-[ACYL-CARRIER-PROTEIN] SYNTHASE 3"/>
    <property type="match status" value="1"/>
</dbReference>
<keyword evidence="1" id="KW-0808">Transferase</keyword>
<accession>A0ABS7XBX3</accession>
<feature type="domain" description="Beta-ketoacyl-[acyl-carrier-protein] synthase III C-terminal" evidence="3">
    <location>
        <begin position="286"/>
        <end position="364"/>
    </location>
</feature>
<dbReference type="Gene3D" id="3.40.47.10">
    <property type="match status" value="2"/>
</dbReference>
<dbReference type="EMBL" id="JAERPS020000006">
    <property type="protein sequence ID" value="MBZ9613058.1"/>
    <property type="molecule type" value="Genomic_DNA"/>
</dbReference>
<gene>
    <name evidence="4" type="ORF">I4W93_015825</name>
</gene>
<keyword evidence="2" id="KW-0012">Acyltransferase</keyword>
<protein>
    <submittedName>
        <fullName evidence="4">Beta-ketoacyl-ACP synthase III</fullName>
    </submittedName>
</protein>
<evidence type="ECO:0000259" key="3">
    <source>
        <dbReference type="Pfam" id="PF08541"/>
    </source>
</evidence>
<evidence type="ECO:0000256" key="2">
    <source>
        <dbReference type="ARBA" id="ARBA00023315"/>
    </source>
</evidence>
<evidence type="ECO:0000313" key="5">
    <source>
        <dbReference type="Proteomes" id="UP000663814"/>
    </source>
</evidence>
<reference evidence="4 5" key="2">
    <citation type="submission" date="2021-08" db="EMBL/GenBank/DDBJ databases">
        <title>Rheinheimera aquimaris sp. nov., isolated from seawater of the East Sea in Korea.</title>
        <authorList>
            <person name="Kim K.H."/>
            <person name="Wenting R."/>
            <person name="Kim K.R."/>
            <person name="Jeon C.O."/>
        </authorList>
    </citation>
    <scope>NUCLEOTIDE SEQUENCE [LARGE SCALE GENOMIC DNA]</scope>
    <source>
        <strain evidence="4 5">MA-13</strain>
    </source>
</reference>
<dbReference type="RefSeq" id="WP_205311767.1">
    <property type="nucleotide sequence ID" value="NZ_JAERPS020000006.1"/>
</dbReference>
<dbReference type="InterPro" id="IPR013747">
    <property type="entry name" value="ACP_syn_III_C"/>
</dbReference>
<dbReference type="CDD" id="cd00827">
    <property type="entry name" value="init_cond_enzymes"/>
    <property type="match status" value="1"/>
</dbReference>
<organism evidence="4 5">
    <name type="scientific">Rheinheimera maricola</name>
    <dbReference type="NCBI Taxonomy" id="2793282"/>
    <lineage>
        <taxon>Bacteria</taxon>
        <taxon>Pseudomonadati</taxon>
        <taxon>Pseudomonadota</taxon>
        <taxon>Gammaproteobacteria</taxon>
        <taxon>Chromatiales</taxon>
        <taxon>Chromatiaceae</taxon>
        <taxon>Rheinheimera</taxon>
    </lineage>
</organism>
<reference evidence="4 5" key="1">
    <citation type="submission" date="2020-12" db="EMBL/GenBank/DDBJ databases">
        <authorList>
            <person name="Ruan W."/>
            <person name="Khan S.A."/>
            <person name="Jeon C.O."/>
        </authorList>
    </citation>
    <scope>NUCLEOTIDE SEQUENCE [LARGE SCALE GENOMIC DNA]</scope>
    <source>
        <strain evidence="4 5">MA-13</strain>
    </source>
</reference>
<dbReference type="InterPro" id="IPR016039">
    <property type="entry name" value="Thiolase-like"/>
</dbReference>
<dbReference type="PANTHER" id="PTHR34069:SF3">
    <property type="entry name" value="ACYL-COA:ACYL-COA ALKYLTRANSFERASE"/>
    <property type="match status" value="1"/>
</dbReference>
<dbReference type="NCBIfam" id="NF005293">
    <property type="entry name" value="PRK06816.1"/>
    <property type="match status" value="1"/>
</dbReference>
<name>A0ABS7XBX3_9GAMM</name>
<evidence type="ECO:0000313" key="4">
    <source>
        <dbReference type="EMBL" id="MBZ9613058.1"/>
    </source>
</evidence>
<sequence>MSIHPVYISRIAAELPFDAVSNEQMEARLGLVGDKPSRARRLILRSNGIKQRHYVIDPVSGEPGMNNAQLAAAAIRKLCQTPERLNSIECLAASSSVPDQLMPNHAVMVHGELGNPPCEVVATAGICLCGITALKYAWMSVASGNSRNAVACGSEVASNMMHARNFSAEADVKLAQLGKQPELAFEKDFLRWMLSDGAGAVWLQNEPAADGLSLRIHWIEVMSFANQLPACMYAGAEHTESGLQGWTRFDADSRAEQSVMAVKQDVKLLNDNIVPVTVEQALRRVLQKHPLQSEQIDHFLPHYSSEYFRDRLLQGLENVGFVIPQSKWFTNLTSKGNTGSASIFIMLEELFHSGRLQPGETILCYIPESGRFSSAFMLLEVVGHEA</sequence>